<evidence type="ECO:0000313" key="3">
    <source>
        <dbReference type="Proteomes" id="UP000450676"/>
    </source>
</evidence>
<dbReference type="PANTHER" id="PTHR46082">
    <property type="entry name" value="ATP/GTP-BINDING PROTEIN-RELATED"/>
    <property type="match status" value="1"/>
</dbReference>
<keyword evidence="3" id="KW-1185">Reference proteome</keyword>
<gene>
    <name evidence="2" type="ORF">GTP77_09370</name>
</gene>
<dbReference type="SUPFAM" id="SSF48452">
    <property type="entry name" value="TPR-like"/>
    <property type="match status" value="1"/>
</dbReference>
<dbReference type="AlphaFoldDB" id="A0A7X4HBL7"/>
<dbReference type="Gene3D" id="3.40.50.300">
    <property type="entry name" value="P-loop containing nucleotide triphosphate hydrolases"/>
    <property type="match status" value="1"/>
</dbReference>
<accession>A0A7X4HBL7</accession>
<comment type="caution">
    <text evidence="2">The sequence shown here is derived from an EMBL/GenBank/DDBJ whole genome shotgun (WGS) entry which is preliminary data.</text>
</comment>
<dbReference type="Pfam" id="PF13374">
    <property type="entry name" value="TPR_10"/>
    <property type="match status" value="4"/>
</dbReference>
<protein>
    <submittedName>
        <fullName evidence="2">Tetratricopeptide repeat protein</fullName>
    </submittedName>
</protein>
<dbReference type="NCBIfam" id="NF047398">
    <property type="entry name" value="AAA_KGGVGR"/>
    <property type="match status" value="1"/>
</dbReference>
<proteinExistence type="predicted"/>
<evidence type="ECO:0000313" key="2">
    <source>
        <dbReference type="EMBL" id="MYN07552.1"/>
    </source>
</evidence>
<evidence type="ECO:0000256" key="1">
    <source>
        <dbReference type="SAM" id="MobiDB-lite"/>
    </source>
</evidence>
<dbReference type="SUPFAM" id="SSF52540">
    <property type="entry name" value="P-loop containing nucleoside triphosphate hydrolases"/>
    <property type="match status" value="1"/>
</dbReference>
<sequence length="640" mass="69864">MENPHLLPPQATPGEVITFHSHQGGAGRSMAVANTAMLLAGRAHATSPVLMVDWDLEAPGLHQYFPPMADGPGLLELFTACRDQLQRRGRRAAAQDDAEQARAVLDTVGWQRYVVRADQGRPLYLMRAGRFDAGYAERVAALDWEALFHQCPALFRCFAEMLARQFRHVLVDARSGRSDSSGICTTLLPTRLVLLFEANRRSLEGLQALVQRATTYRRSHEDEQRPLLIYPLPTRTDMDCSAQRALCRRGDPATGLPGYQPLFEQVLGEAYGIARPSLESYFDEVQLPQSRSLARGERLAVRGEPVADRFSATRSYEALLGWLAGGHPPWQSRREIPLLAAVAQSRRAVEAGGAYSMMLARDLFRLGLLYADEGRSAAAVLALRESVELHVKVVGEEHLETAAAKALLARALLQEDELDQARILLRCVVETRTRLLGGEHPDVLEACSAQAVALARQGYAEAALDRQEEVLQIQMRLLGPEHLLTLASLAARAAIHYQCGELELARQAQEQVLAVRARLLGAEHEETLRVGAALAQTLARMDEAASPQLHYGLAAQQLVQPFGQSPLHAPLQASVQRSTPRPALASGHAGSAPAGGAAGVTLRGPGVEQVPACYEEPYPLQRAEAVREQVLPEDTPAPRA</sequence>
<dbReference type="PANTHER" id="PTHR46082:SF6">
    <property type="entry name" value="AAA+ ATPASE DOMAIN-CONTAINING PROTEIN-RELATED"/>
    <property type="match status" value="1"/>
</dbReference>
<reference evidence="2 3" key="1">
    <citation type="submission" date="2019-12" db="EMBL/GenBank/DDBJ databases">
        <title>Novel species isolated from a subtropical stream in China.</title>
        <authorList>
            <person name="Lu H."/>
        </authorList>
    </citation>
    <scope>NUCLEOTIDE SEQUENCE [LARGE SCALE GENOMIC DNA]</scope>
    <source>
        <strain evidence="2 3">FT127W</strain>
    </source>
</reference>
<feature type="compositionally biased region" description="Low complexity" evidence="1">
    <location>
        <begin position="582"/>
        <end position="595"/>
    </location>
</feature>
<dbReference type="InterPro" id="IPR027417">
    <property type="entry name" value="P-loop_NTPase"/>
</dbReference>
<dbReference type="RefSeq" id="WP_161071897.1">
    <property type="nucleotide sequence ID" value="NZ_WWCU01000007.1"/>
</dbReference>
<dbReference type="InterPro" id="IPR011990">
    <property type="entry name" value="TPR-like_helical_dom_sf"/>
</dbReference>
<dbReference type="InterPro" id="IPR053137">
    <property type="entry name" value="NLR-like"/>
</dbReference>
<feature type="region of interest" description="Disordered" evidence="1">
    <location>
        <begin position="573"/>
        <end position="602"/>
    </location>
</feature>
<dbReference type="Gene3D" id="1.25.40.10">
    <property type="entry name" value="Tetratricopeptide repeat domain"/>
    <property type="match status" value="1"/>
</dbReference>
<dbReference type="Proteomes" id="UP000450676">
    <property type="component" value="Unassembled WGS sequence"/>
</dbReference>
<name>A0A7X4HBL7_9BURK</name>
<dbReference type="EMBL" id="WWCU01000007">
    <property type="protein sequence ID" value="MYN07552.1"/>
    <property type="molecule type" value="Genomic_DNA"/>
</dbReference>
<organism evidence="2 3">
    <name type="scientific">Pseudoduganella aquatica</name>
    <dbReference type="NCBI Taxonomy" id="2660641"/>
    <lineage>
        <taxon>Bacteria</taxon>
        <taxon>Pseudomonadati</taxon>
        <taxon>Pseudomonadota</taxon>
        <taxon>Betaproteobacteria</taxon>
        <taxon>Burkholderiales</taxon>
        <taxon>Oxalobacteraceae</taxon>
        <taxon>Telluria group</taxon>
        <taxon>Pseudoduganella</taxon>
    </lineage>
</organism>